<keyword evidence="2" id="KW-1185">Reference proteome</keyword>
<name>A0A4R0HL57_9ACTN</name>
<sequence length="91" mass="9829">MAEDTEVRRAVIAASPELQERERTKLASVTAALRDGLEERGLPAENAALMAQVGSAVLQNAFSRWIDGGGQRTFRSCVDAVVESLRGELDN</sequence>
<dbReference type="AlphaFoldDB" id="A0A4R0HL57"/>
<dbReference type="RefSeq" id="WP_131335016.1">
    <property type="nucleotide sequence ID" value="NZ_SJJZ01000001.1"/>
</dbReference>
<protein>
    <recommendedName>
        <fullName evidence="3">MftR C-terminal domain-containing protein</fullName>
    </recommendedName>
</protein>
<dbReference type="Gene3D" id="1.10.357.10">
    <property type="entry name" value="Tetracycline Repressor, domain 2"/>
    <property type="match status" value="1"/>
</dbReference>
<reference evidence="1 2" key="1">
    <citation type="submission" date="2019-02" db="EMBL/GenBank/DDBJ databases">
        <title>Kribbella capetownensis sp. nov. and Kribbella speibonae sp. nov., isolated from soil.</title>
        <authorList>
            <person name="Curtis S.M."/>
            <person name="Norton I."/>
            <person name="Everest G.J."/>
            <person name="Meyers P.R."/>
        </authorList>
    </citation>
    <scope>NUCLEOTIDE SEQUENCE [LARGE SCALE GENOMIC DNA]</scope>
    <source>
        <strain evidence="1 2">KCTC 29219</strain>
    </source>
</reference>
<proteinExistence type="predicted"/>
<evidence type="ECO:0000313" key="2">
    <source>
        <dbReference type="Proteomes" id="UP000292346"/>
    </source>
</evidence>
<evidence type="ECO:0000313" key="1">
    <source>
        <dbReference type="EMBL" id="TCC10604.1"/>
    </source>
</evidence>
<dbReference type="OrthoDB" id="4746440at2"/>
<evidence type="ECO:0008006" key="3">
    <source>
        <dbReference type="Google" id="ProtNLM"/>
    </source>
</evidence>
<gene>
    <name evidence="1" type="ORF">E0H45_04645</name>
</gene>
<organism evidence="1 2">
    <name type="scientific">Kribbella soli</name>
    <dbReference type="NCBI Taxonomy" id="1124743"/>
    <lineage>
        <taxon>Bacteria</taxon>
        <taxon>Bacillati</taxon>
        <taxon>Actinomycetota</taxon>
        <taxon>Actinomycetes</taxon>
        <taxon>Propionibacteriales</taxon>
        <taxon>Kribbellaceae</taxon>
        <taxon>Kribbella</taxon>
    </lineage>
</organism>
<dbReference type="Proteomes" id="UP000292346">
    <property type="component" value="Unassembled WGS sequence"/>
</dbReference>
<comment type="caution">
    <text evidence="1">The sequence shown here is derived from an EMBL/GenBank/DDBJ whole genome shotgun (WGS) entry which is preliminary data.</text>
</comment>
<accession>A0A4R0HL57</accession>
<dbReference type="EMBL" id="SJJZ01000001">
    <property type="protein sequence ID" value="TCC10604.1"/>
    <property type="molecule type" value="Genomic_DNA"/>
</dbReference>